<proteinExistence type="inferred from homology"/>
<evidence type="ECO:0000256" key="9">
    <source>
        <dbReference type="SAM" id="SignalP"/>
    </source>
</evidence>
<evidence type="ECO:0000256" key="7">
    <source>
        <dbReference type="ARBA" id="ARBA00023049"/>
    </source>
</evidence>
<keyword evidence="12" id="KW-1185">Reference proteome</keyword>
<evidence type="ECO:0000256" key="3">
    <source>
        <dbReference type="ARBA" id="ARBA00022723"/>
    </source>
</evidence>
<dbReference type="GO" id="GO:0008237">
    <property type="term" value="F:metallopeptidase activity"/>
    <property type="evidence" value="ECO:0007669"/>
    <property type="project" value="UniProtKB-KW"/>
</dbReference>
<keyword evidence="6" id="KW-0862">Zinc</keyword>
<dbReference type="SUPFAM" id="SSF55486">
    <property type="entry name" value="Metalloproteases ('zincins'), catalytic domain"/>
    <property type="match status" value="2"/>
</dbReference>
<dbReference type="InterPro" id="IPR024079">
    <property type="entry name" value="MetalloPept_cat_dom_sf"/>
</dbReference>
<evidence type="ECO:0000256" key="6">
    <source>
        <dbReference type="ARBA" id="ARBA00022833"/>
    </source>
</evidence>
<evidence type="ECO:0000256" key="1">
    <source>
        <dbReference type="ARBA" id="ARBA00008721"/>
    </source>
</evidence>
<evidence type="ECO:0000256" key="2">
    <source>
        <dbReference type="ARBA" id="ARBA00022670"/>
    </source>
</evidence>
<keyword evidence="7 11" id="KW-0482">Metalloprotease</keyword>
<comment type="caution">
    <text evidence="11">The sequence shown here is derived from an EMBL/GenBank/DDBJ whole genome shotgun (WGS) entry which is preliminary data.</text>
</comment>
<dbReference type="RefSeq" id="WP_259840219.1">
    <property type="nucleotide sequence ID" value="NZ_JAOAMU010000006.1"/>
</dbReference>
<dbReference type="Proteomes" id="UP001525566">
    <property type="component" value="Unassembled WGS sequence"/>
</dbReference>
<feature type="chain" id="PRO_5046310746" evidence="9">
    <location>
        <begin position="25"/>
        <end position="818"/>
    </location>
</feature>
<evidence type="ECO:0000256" key="5">
    <source>
        <dbReference type="ARBA" id="ARBA00022801"/>
    </source>
</evidence>
<evidence type="ECO:0000259" key="10">
    <source>
        <dbReference type="Pfam" id="PF05572"/>
    </source>
</evidence>
<evidence type="ECO:0000256" key="4">
    <source>
        <dbReference type="ARBA" id="ARBA00022729"/>
    </source>
</evidence>
<comment type="similarity">
    <text evidence="1">Belongs to the peptidase M43B family.</text>
</comment>
<accession>A0ABT2IXV6</accession>
<sequence>MKKYLLFVLILAGTMLLFSQGATRATWQASSGANYTTNINLAYAYSDQEYSDGAVTSIPGTSSFINIIDFYGEGRIVTGNTVSGFKSAYNINHQYQLVSKGPDAQKKIPNRIPVSAYNGNLNLAKYVTSDKVNNITLMGSSIQQNTAEEIARMIRKDGLGKIIIYGFNGSEPAVVVLEKELAKIGFYHVPKYVLETPFSEIKGFSGTPKVYKNKKIKVVGEKVFYSLNAKTNPSISQEDMATLDYSSLLGLNSDVSGGIKGTIDKEGGKIEIEAFAYDSRETDGIQKLYSTAAVSKDKLVYRAYSDITDVNNYIEKTNKVPYGFVINEAGVAQILAETESNNVKLLGATSKSGWESQCDYAPLRFLKWLQWKWLVNFPGTEPCQKVKTLLTTGRQPVIVKVSIKDATLYDFKIPGMANNMIHFVDTRKNLEEYKIIKKLKVTILESPNDHQNASFYKEKIGTYIKETNTFYAAKTGKTKSAEITAEIGNPRFLFKDVDLIIKKGSKESYNYQVNADNDAFKSEASVDQNNGETMQLIYIHSLARFYPANTTNVRVIRGMSRNGSAVINTSDFTVFSYSRMFNDSPSVYGSPGATLAHEFGHYFNLDHPFEGGCAQNNGGDHVSDTPPAEGSLWYLTDPGGANESGITNPCQNFTSCSGTRRQVENIMDYGPCRWLFTEGQANRMTNRINTKPGLFNTVFTSDDIDPNDINIVVDDQRRGELRRKSTGSDVSRLSVRMIYPDSKYGAYQAEVISDQSEKAKIQVFDHNRTLVYEKDVVVEKGKNYFQIEPRFFEKNGLYILSYTGERETKQVKILSNKQ</sequence>
<feature type="signal peptide" evidence="9">
    <location>
        <begin position="1"/>
        <end position="24"/>
    </location>
</feature>
<keyword evidence="8" id="KW-1015">Disulfide bond</keyword>
<keyword evidence="4 9" id="KW-0732">Signal</keyword>
<gene>
    <name evidence="11" type="ORF">N0B48_17455</name>
</gene>
<evidence type="ECO:0000313" key="12">
    <source>
        <dbReference type="Proteomes" id="UP001525566"/>
    </source>
</evidence>
<organism evidence="11 12">
    <name type="scientific">Chryseobacterium herbae</name>
    <dbReference type="NCBI Taxonomy" id="2976476"/>
    <lineage>
        <taxon>Bacteria</taxon>
        <taxon>Pseudomonadati</taxon>
        <taxon>Bacteroidota</taxon>
        <taxon>Flavobacteriia</taxon>
        <taxon>Flavobacteriales</taxon>
        <taxon>Weeksellaceae</taxon>
        <taxon>Chryseobacterium group</taxon>
        <taxon>Chryseobacterium</taxon>
    </lineage>
</organism>
<dbReference type="InterPro" id="IPR008754">
    <property type="entry name" value="Peptidase_M43"/>
</dbReference>
<protein>
    <submittedName>
        <fullName evidence="11">M43 family zinc metalloprotease</fullName>
    </submittedName>
</protein>
<evidence type="ECO:0000256" key="8">
    <source>
        <dbReference type="ARBA" id="ARBA00023157"/>
    </source>
</evidence>
<dbReference type="PANTHER" id="PTHR47466">
    <property type="match status" value="1"/>
</dbReference>
<dbReference type="Pfam" id="PF05572">
    <property type="entry name" value="Peptidase_M43"/>
    <property type="match status" value="1"/>
</dbReference>
<keyword evidence="3" id="KW-0479">Metal-binding</keyword>
<feature type="domain" description="Peptidase M43 pregnancy-associated plasma-A" evidence="10">
    <location>
        <begin position="585"/>
        <end position="688"/>
    </location>
</feature>
<keyword evidence="2" id="KW-0645">Protease</keyword>
<keyword evidence="5" id="KW-0378">Hydrolase</keyword>
<reference evidence="11 12" key="1">
    <citation type="submission" date="2022-09" db="EMBL/GenBank/DDBJ databases">
        <title>Chryseobacterium oleae sp.nov., isolated from the inter-root soil of Pyrola calliantha H. Andr. in Tibet.</title>
        <authorList>
            <person name="Li Z."/>
        </authorList>
    </citation>
    <scope>NUCLEOTIDE SEQUENCE [LARGE SCALE GENOMIC DNA]</scope>
    <source>
        <strain evidence="12">pc1-10</strain>
    </source>
</reference>
<name>A0ABT2IXV6_9FLAO</name>
<dbReference type="EMBL" id="JAOAMU010000006">
    <property type="protein sequence ID" value="MCT2563678.1"/>
    <property type="molecule type" value="Genomic_DNA"/>
</dbReference>
<dbReference type="Gene3D" id="3.40.390.10">
    <property type="entry name" value="Collagenase (Catalytic Domain)"/>
    <property type="match status" value="1"/>
</dbReference>
<dbReference type="PANTHER" id="PTHR47466:SF1">
    <property type="entry name" value="METALLOPROTEASE MEP1 (AFU_ORTHOLOGUE AFUA_1G07730)-RELATED"/>
    <property type="match status" value="1"/>
</dbReference>
<evidence type="ECO:0000313" key="11">
    <source>
        <dbReference type="EMBL" id="MCT2563678.1"/>
    </source>
</evidence>